<dbReference type="EMBL" id="WVHS01000002">
    <property type="protein sequence ID" value="MXV15843.1"/>
    <property type="molecule type" value="Genomic_DNA"/>
</dbReference>
<organism evidence="2 3">
    <name type="scientific">Hufsiella ginkgonis</name>
    <dbReference type="NCBI Taxonomy" id="2695274"/>
    <lineage>
        <taxon>Bacteria</taxon>
        <taxon>Pseudomonadati</taxon>
        <taxon>Bacteroidota</taxon>
        <taxon>Sphingobacteriia</taxon>
        <taxon>Sphingobacteriales</taxon>
        <taxon>Sphingobacteriaceae</taxon>
        <taxon>Hufsiella</taxon>
    </lineage>
</organism>
<proteinExistence type="predicted"/>
<keyword evidence="3" id="KW-1185">Reference proteome</keyword>
<dbReference type="Proteomes" id="UP000451233">
    <property type="component" value="Unassembled WGS sequence"/>
</dbReference>
<reference evidence="2 3" key="1">
    <citation type="submission" date="2019-11" db="EMBL/GenBank/DDBJ databases">
        <title>Pedobacter sp. HMF7056 Genome sequencing and assembly.</title>
        <authorList>
            <person name="Kang H."/>
            <person name="Kim H."/>
            <person name="Joh K."/>
        </authorList>
    </citation>
    <scope>NUCLEOTIDE SEQUENCE [LARGE SCALE GENOMIC DNA]</scope>
    <source>
        <strain evidence="2 3">HMF7056</strain>
    </source>
</reference>
<evidence type="ECO:0000256" key="1">
    <source>
        <dbReference type="SAM" id="Phobius"/>
    </source>
</evidence>
<dbReference type="AlphaFoldDB" id="A0A7K1XY26"/>
<evidence type="ECO:0000313" key="2">
    <source>
        <dbReference type="EMBL" id="MXV15843.1"/>
    </source>
</evidence>
<dbReference type="RefSeq" id="WP_160906813.1">
    <property type="nucleotide sequence ID" value="NZ_WVHS01000002.1"/>
</dbReference>
<comment type="caution">
    <text evidence="2">The sequence shown here is derived from an EMBL/GenBank/DDBJ whole genome shotgun (WGS) entry which is preliminary data.</text>
</comment>
<sequence>MHLRKLENAHIALWLLKDTCWVMDLHVPGLVMIAPTLALAIFITARFRRYTAELFHNIAVCLWITANSVWMIGEFFYDDGLRPYATVLFVAGLITVAYYYLFLSRKEIRET</sequence>
<keyword evidence="1" id="KW-0472">Membrane</keyword>
<feature type="transmembrane region" description="Helical" evidence="1">
    <location>
        <begin position="84"/>
        <end position="103"/>
    </location>
</feature>
<keyword evidence="1" id="KW-1133">Transmembrane helix</keyword>
<gene>
    <name evidence="2" type="ORF">GS398_11050</name>
</gene>
<evidence type="ECO:0000313" key="3">
    <source>
        <dbReference type="Proteomes" id="UP000451233"/>
    </source>
</evidence>
<feature type="transmembrane region" description="Helical" evidence="1">
    <location>
        <begin position="54"/>
        <end position="72"/>
    </location>
</feature>
<accession>A0A7K1XY26</accession>
<name>A0A7K1XY26_9SPHI</name>
<keyword evidence="1" id="KW-0812">Transmembrane</keyword>
<protein>
    <submittedName>
        <fullName evidence="2">Uncharacterized protein</fullName>
    </submittedName>
</protein>
<feature type="transmembrane region" description="Helical" evidence="1">
    <location>
        <begin position="25"/>
        <end position="47"/>
    </location>
</feature>